<evidence type="ECO:0000313" key="8">
    <source>
        <dbReference type="Proteomes" id="UP000825381"/>
    </source>
</evidence>
<feature type="transmembrane region" description="Helical" evidence="5">
    <location>
        <begin position="30"/>
        <end position="46"/>
    </location>
</feature>
<accession>A0ABX8V8A8</accession>
<dbReference type="InterPro" id="IPR051533">
    <property type="entry name" value="WaaL-like"/>
</dbReference>
<feature type="transmembrane region" description="Helical" evidence="5">
    <location>
        <begin position="145"/>
        <end position="163"/>
    </location>
</feature>
<protein>
    <submittedName>
        <fullName evidence="7">O-antigen ligase family protein</fullName>
    </submittedName>
</protein>
<feature type="transmembrane region" description="Helical" evidence="5">
    <location>
        <begin position="175"/>
        <end position="206"/>
    </location>
</feature>
<keyword evidence="2 5" id="KW-0812">Transmembrane</keyword>
<name>A0ABX8V8A8_9FLAO</name>
<keyword evidence="7" id="KW-0436">Ligase</keyword>
<dbReference type="GO" id="GO:0016874">
    <property type="term" value="F:ligase activity"/>
    <property type="evidence" value="ECO:0007669"/>
    <property type="project" value="UniProtKB-KW"/>
</dbReference>
<comment type="subcellular location">
    <subcellularLocation>
        <location evidence="1">Membrane</location>
        <topology evidence="1">Multi-pass membrane protein</topology>
    </subcellularLocation>
</comment>
<feature type="transmembrane region" description="Helical" evidence="5">
    <location>
        <begin position="333"/>
        <end position="353"/>
    </location>
</feature>
<proteinExistence type="predicted"/>
<keyword evidence="3 5" id="KW-1133">Transmembrane helix</keyword>
<feature type="transmembrane region" description="Helical" evidence="5">
    <location>
        <begin position="53"/>
        <end position="72"/>
    </location>
</feature>
<evidence type="ECO:0000313" key="7">
    <source>
        <dbReference type="EMBL" id="QYJ69065.1"/>
    </source>
</evidence>
<evidence type="ECO:0000256" key="1">
    <source>
        <dbReference type="ARBA" id="ARBA00004141"/>
    </source>
</evidence>
<feature type="transmembrane region" description="Helical" evidence="5">
    <location>
        <begin position="113"/>
        <end position="133"/>
    </location>
</feature>
<dbReference type="InterPro" id="IPR007016">
    <property type="entry name" value="O-antigen_ligase-rel_domated"/>
</dbReference>
<feature type="transmembrane region" description="Helical" evidence="5">
    <location>
        <begin position="7"/>
        <end position="24"/>
    </location>
</feature>
<feature type="transmembrane region" description="Helical" evidence="5">
    <location>
        <begin position="295"/>
        <end position="313"/>
    </location>
</feature>
<sequence>MKLKPETIYAPLFILLLLVQLYLPSFKVNLAIQIVVLMVFCFMENATLSKKMIGQVGILLAILLLGFIGTLLHKYNGYNVIKDVFHFIKPVVGILIGYLFFRRIDNFRVFVRIIVIAGVISALIHFYILFFKVNLMSGSVARIRHFTRDNFLELFSIFFLVFYRKYEGKQLFSNIIFRAFAFVLLLFSSMLYLSRTMIVMAIILLITVYGYTKITKKTLAVAGVGIAGIALLFVYLNNANIRRGKPGLEGFLYKVKMAPEEIFVTNINRDDHRDLWDHWRGYEAMRAYALMKRNPSSFIVGTGHGSLVNLKFYAPLSGTPEGLRYISELHNGYMYVFYKIGAIGILLYLFILLRWYSYIYKRKTFANVFVSGIGAVYIFSSITITGLFNGRDVIIFILGGLLYYSAKANNTPKAIDVAL</sequence>
<dbReference type="RefSeq" id="WP_220641401.1">
    <property type="nucleotide sequence ID" value="NZ_CP080429.1"/>
</dbReference>
<feature type="transmembrane region" description="Helical" evidence="5">
    <location>
        <begin position="218"/>
        <end position="236"/>
    </location>
</feature>
<gene>
    <name evidence="7" type="ORF">K1I41_04030</name>
</gene>
<reference evidence="7 8" key="1">
    <citation type="submission" date="2021-07" db="EMBL/GenBank/DDBJ databases">
        <title>Flavobacterium WSW3-B6 sp.nov, isolated from seaweed.</title>
        <authorList>
            <person name="Muhammad N."/>
            <person name="Ho H."/>
            <person name="Lee Y.-J."/>
            <person name="Nguyen T."/>
            <person name="Ho J."/>
            <person name="Kim S.-G."/>
        </authorList>
    </citation>
    <scope>NUCLEOTIDE SEQUENCE [LARGE SCALE GENOMIC DNA]</scope>
    <source>
        <strain evidence="7 8">WSW3-B6</strain>
    </source>
</reference>
<evidence type="ECO:0000256" key="3">
    <source>
        <dbReference type="ARBA" id="ARBA00022989"/>
    </source>
</evidence>
<evidence type="ECO:0000256" key="4">
    <source>
        <dbReference type="ARBA" id="ARBA00023136"/>
    </source>
</evidence>
<feature type="transmembrane region" description="Helical" evidence="5">
    <location>
        <begin position="365"/>
        <end position="382"/>
    </location>
</feature>
<feature type="domain" description="O-antigen ligase-related" evidence="6">
    <location>
        <begin position="180"/>
        <end position="349"/>
    </location>
</feature>
<dbReference type="Proteomes" id="UP000825381">
    <property type="component" value="Chromosome"/>
</dbReference>
<evidence type="ECO:0000256" key="2">
    <source>
        <dbReference type="ARBA" id="ARBA00022692"/>
    </source>
</evidence>
<keyword evidence="8" id="KW-1185">Reference proteome</keyword>
<keyword evidence="4 5" id="KW-0472">Membrane</keyword>
<dbReference type="EMBL" id="CP080429">
    <property type="protein sequence ID" value="QYJ69065.1"/>
    <property type="molecule type" value="Genomic_DNA"/>
</dbReference>
<organism evidence="7 8">
    <name type="scientific">Flavobacterium litorale</name>
    <dbReference type="NCBI Taxonomy" id="2856519"/>
    <lineage>
        <taxon>Bacteria</taxon>
        <taxon>Pseudomonadati</taxon>
        <taxon>Bacteroidota</taxon>
        <taxon>Flavobacteriia</taxon>
        <taxon>Flavobacteriales</taxon>
        <taxon>Flavobacteriaceae</taxon>
        <taxon>Flavobacterium</taxon>
    </lineage>
</organism>
<evidence type="ECO:0000256" key="5">
    <source>
        <dbReference type="SAM" id="Phobius"/>
    </source>
</evidence>
<dbReference type="PANTHER" id="PTHR37422">
    <property type="entry name" value="TEICHURONIC ACID BIOSYNTHESIS PROTEIN TUAE"/>
    <property type="match status" value="1"/>
</dbReference>
<feature type="transmembrane region" description="Helical" evidence="5">
    <location>
        <begin position="84"/>
        <end position="101"/>
    </location>
</feature>
<evidence type="ECO:0000259" key="6">
    <source>
        <dbReference type="Pfam" id="PF04932"/>
    </source>
</evidence>
<dbReference type="PANTHER" id="PTHR37422:SF23">
    <property type="entry name" value="TEICHURONIC ACID BIOSYNTHESIS PROTEIN TUAE"/>
    <property type="match status" value="1"/>
</dbReference>
<dbReference type="Pfam" id="PF04932">
    <property type="entry name" value="Wzy_C"/>
    <property type="match status" value="1"/>
</dbReference>